<evidence type="ECO:0000313" key="1">
    <source>
        <dbReference type="EMBL" id="MED6295195.1"/>
    </source>
</evidence>
<accession>A0ABU7F7W7</accession>
<name>A0ABU7F7W7_9TELE</name>
<comment type="caution">
    <text evidence="1">The sequence shown here is derived from an EMBL/GenBank/DDBJ whole genome shotgun (WGS) entry which is preliminary data.</text>
</comment>
<dbReference type="EMBL" id="JAHUTJ010077827">
    <property type="protein sequence ID" value="MED6295195.1"/>
    <property type="molecule type" value="Genomic_DNA"/>
</dbReference>
<protein>
    <submittedName>
        <fullName evidence="1">Uncharacterized protein</fullName>
    </submittedName>
</protein>
<dbReference type="PROSITE" id="PS51257">
    <property type="entry name" value="PROKAR_LIPOPROTEIN"/>
    <property type="match status" value="1"/>
</dbReference>
<reference evidence="1 2" key="1">
    <citation type="submission" date="2021-06" db="EMBL/GenBank/DDBJ databases">
        <authorList>
            <person name="Palmer J.M."/>
        </authorList>
    </citation>
    <scope>NUCLEOTIDE SEQUENCE [LARGE SCALE GENOMIC DNA]</scope>
    <source>
        <strain evidence="1 2">CL_MEX2019</strain>
        <tissue evidence="1">Muscle</tissue>
    </source>
</reference>
<evidence type="ECO:0000313" key="2">
    <source>
        <dbReference type="Proteomes" id="UP001352852"/>
    </source>
</evidence>
<keyword evidence="2" id="KW-1185">Reference proteome</keyword>
<dbReference type="Proteomes" id="UP001352852">
    <property type="component" value="Unassembled WGS sequence"/>
</dbReference>
<sequence>MMCLKTQQWPNKSGPLTALSVGVTAGPGLYSCHILEQRPLSSVGVNATIINIVNEMSQNSPSDVMVLIGCLFDLCRGLIFLSLSFGLSAASLLSADFRGEGEWNVKYLSEYETGDAVLLEEGFFNGTSVTCNGCAFKASRF</sequence>
<organism evidence="1 2">
    <name type="scientific">Characodon lateralis</name>
    <dbReference type="NCBI Taxonomy" id="208331"/>
    <lineage>
        <taxon>Eukaryota</taxon>
        <taxon>Metazoa</taxon>
        <taxon>Chordata</taxon>
        <taxon>Craniata</taxon>
        <taxon>Vertebrata</taxon>
        <taxon>Euteleostomi</taxon>
        <taxon>Actinopterygii</taxon>
        <taxon>Neopterygii</taxon>
        <taxon>Teleostei</taxon>
        <taxon>Neoteleostei</taxon>
        <taxon>Acanthomorphata</taxon>
        <taxon>Ovalentaria</taxon>
        <taxon>Atherinomorphae</taxon>
        <taxon>Cyprinodontiformes</taxon>
        <taxon>Goodeidae</taxon>
        <taxon>Characodon</taxon>
    </lineage>
</organism>
<proteinExistence type="predicted"/>
<gene>
    <name evidence="1" type="ORF">CHARACLAT_029150</name>
</gene>